<reference evidence="2 3" key="1">
    <citation type="submission" date="2024-09" db="EMBL/GenBank/DDBJ databases">
        <authorList>
            <person name="Sun Q."/>
            <person name="Mori K."/>
        </authorList>
    </citation>
    <scope>NUCLEOTIDE SEQUENCE [LARGE SCALE GENOMIC DNA]</scope>
    <source>
        <strain evidence="2 3">JCM 3324</strain>
    </source>
</reference>
<gene>
    <name evidence="2" type="ORF">ACFFR3_46045</name>
</gene>
<sequence>MARMLQASRITGTRRYRQERYADGRQLTRRITRRSEKHQWQAEAQRELAEEAAELQAGIA</sequence>
<accession>A0ABV5P2V2</accession>
<feature type="region of interest" description="Disordered" evidence="1">
    <location>
        <begin position="1"/>
        <end position="21"/>
    </location>
</feature>
<evidence type="ECO:0000256" key="1">
    <source>
        <dbReference type="SAM" id="MobiDB-lite"/>
    </source>
</evidence>
<dbReference type="RefSeq" id="WP_345410138.1">
    <property type="nucleotide sequence ID" value="NZ_BAAAXS010000002.1"/>
</dbReference>
<proteinExistence type="predicted"/>
<evidence type="ECO:0000313" key="3">
    <source>
        <dbReference type="Proteomes" id="UP001589568"/>
    </source>
</evidence>
<name>A0ABV5P2V2_9ACTN</name>
<dbReference type="EMBL" id="JBHMCF010000057">
    <property type="protein sequence ID" value="MFB9476899.1"/>
    <property type="molecule type" value="Genomic_DNA"/>
</dbReference>
<dbReference type="Proteomes" id="UP001589568">
    <property type="component" value="Unassembled WGS sequence"/>
</dbReference>
<evidence type="ECO:0000313" key="2">
    <source>
        <dbReference type="EMBL" id="MFB9476899.1"/>
    </source>
</evidence>
<protein>
    <submittedName>
        <fullName evidence="2">Uncharacterized protein</fullName>
    </submittedName>
</protein>
<keyword evidence="3" id="KW-1185">Reference proteome</keyword>
<comment type="caution">
    <text evidence="2">The sequence shown here is derived from an EMBL/GenBank/DDBJ whole genome shotgun (WGS) entry which is preliminary data.</text>
</comment>
<organism evidence="2 3">
    <name type="scientific">Nonomuraea salmonea</name>
    <dbReference type="NCBI Taxonomy" id="46181"/>
    <lineage>
        <taxon>Bacteria</taxon>
        <taxon>Bacillati</taxon>
        <taxon>Actinomycetota</taxon>
        <taxon>Actinomycetes</taxon>
        <taxon>Streptosporangiales</taxon>
        <taxon>Streptosporangiaceae</taxon>
        <taxon>Nonomuraea</taxon>
    </lineage>
</organism>